<accession>A0A165WMR4</accession>
<protein>
    <submittedName>
        <fullName evidence="1">Uncharacterized protein</fullName>
    </submittedName>
</protein>
<evidence type="ECO:0000313" key="1">
    <source>
        <dbReference type="EMBL" id="KZT31344.1"/>
    </source>
</evidence>
<keyword evidence="2" id="KW-1185">Reference proteome</keyword>
<proteinExistence type="predicted"/>
<organism evidence="1 2">
    <name type="scientific">Sistotremastrum suecicum HHB10207 ss-3</name>
    <dbReference type="NCBI Taxonomy" id="1314776"/>
    <lineage>
        <taxon>Eukaryota</taxon>
        <taxon>Fungi</taxon>
        <taxon>Dikarya</taxon>
        <taxon>Basidiomycota</taxon>
        <taxon>Agaricomycotina</taxon>
        <taxon>Agaricomycetes</taxon>
        <taxon>Sistotremastrales</taxon>
        <taxon>Sistotremastraceae</taxon>
        <taxon>Sistotremastrum</taxon>
    </lineage>
</organism>
<dbReference type="EMBL" id="KV428636">
    <property type="protein sequence ID" value="KZT31344.1"/>
    <property type="molecule type" value="Genomic_DNA"/>
</dbReference>
<gene>
    <name evidence="1" type="ORF">SISSUDRAFT_1103571</name>
</gene>
<sequence length="59" mass="6932">MPLDLCHDTPRHRLCGITTLSVCSCAYLSRLESPEEPRSITPYDYRTRTHLWRTENILL</sequence>
<reference evidence="1 2" key="1">
    <citation type="journal article" date="2016" name="Mol. Biol. Evol.">
        <title>Comparative Genomics of Early-Diverging Mushroom-Forming Fungi Provides Insights into the Origins of Lignocellulose Decay Capabilities.</title>
        <authorList>
            <person name="Nagy L.G."/>
            <person name="Riley R."/>
            <person name="Tritt A."/>
            <person name="Adam C."/>
            <person name="Daum C."/>
            <person name="Floudas D."/>
            <person name="Sun H."/>
            <person name="Yadav J.S."/>
            <person name="Pangilinan J."/>
            <person name="Larsson K.H."/>
            <person name="Matsuura K."/>
            <person name="Barry K."/>
            <person name="Labutti K."/>
            <person name="Kuo R."/>
            <person name="Ohm R.A."/>
            <person name="Bhattacharya S.S."/>
            <person name="Shirouzu T."/>
            <person name="Yoshinaga Y."/>
            <person name="Martin F.M."/>
            <person name="Grigoriev I.V."/>
            <person name="Hibbett D.S."/>
        </authorList>
    </citation>
    <scope>NUCLEOTIDE SEQUENCE [LARGE SCALE GENOMIC DNA]</scope>
    <source>
        <strain evidence="1 2">HHB10207 ss-3</strain>
    </source>
</reference>
<dbReference type="Proteomes" id="UP000076798">
    <property type="component" value="Unassembled WGS sequence"/>
</dbReference>
<name>A0A165WMR4_9AGAM</name>
<evidence type="ECO:0000313" key="2">
    <source>
        <dbReference type="Proteomes" id="UP000076798"/>
    </source>
</evidence>
<dbReference type="AlphaFoldDB" id="A0A165WMR4"/>